<keyword evidence="4" id="KW-0812">Transmembrane</keyword>
<protein>
    <recommendedName>
        <fullName evidence="5">Thioredoxin domain-containing protein</fullName>
    </recommendedName>
</protein>
<keyword evidence="4" id="KW-1133">Transmembrane helix</keyword>
<dbReference type="AlphaFoldDB" id="A0A7S1IZ23"/>
<evidence type="ECO:0000256" key="3">
    <source>
        <dbReference type="ARBA" id="ARBA00023157"/>
    </source>
</evidence>
<keyword evidence="4" id="KW-0472">Membrane</keyword>
<feature type="domain" description="Thioredoxin" evidence="5">
    <location>
        <begin position="79"/>
        <end position="199"/>
    </location>
</feature>
<name>A0A7S1IZ23_9EUGL</name>
<sequence>MAPAAQPQQNGPQSLAWASVIFAALGTGILLAGTTAQQPTNAVIASSVIPQTRVAPAMPGMIPRAMAPHAGPVYDAAQSSTAISAAEAAVEYDDSDVLYVEEADFETVTAGPVPVLIDYYATWCGPCRLMDPQIAALATEYKGKMRVYKMDCGANGAKCRELGIKMLPTFQLYQEGKLLDEMFGTNKDKLMQIITKALA</sequence>
<dbReference type="InterPro" id="IPR017937">
    <property type="entry name" value="Thioredoxin_CS"/>
</dbReference>
<evidence type="ECO:0000256" key="4">
    <source>
        <dbReference type="SAM" id="Phobius"/>
    </source>
</evidence>
<keyword evidence="3" id="KW-1015">Disulfide bond</keyword>
<dbReference type="PROSITE" id="PS00194">
    <property type="entry name" value="THIOREDOXIN_1"/>
    <property type="match status" value="1"/>
</dbReference>
<dbReference type="Gene3D" id="3.40.30.10">
    <property type="entry name" value="Glutaredoxin"/>
    <property type="match status" value="1"/>
</dbReference>
<evidence type="ECO:0000256" key="2">
    <source>
        <dbReference type="ARBA" id="ARBA00022982"/>
    </source>
</evidence>
<dbReference type="Pfam" id="PF00085">
    <property type="entry name" value="Thioredoxin"/>
    <property type="match status" value="1"/>
</dbReference>
<reference evidence="6" key="1">
    <citation type="submission" date="2021-01" db="EMBL/GenBank/DDBJ databases">
        <authorList>
            <person name="Corre E."/>
            <person name="Pelletier E."/>
            <person name="Niang G."/>
            <person name="Scheremetjew M."/>
            <person name="Finn R."/>
            <person name="Kale V."/>
            <person name="Holt S."/>
            <person name="Cochrane G."/>
            <person name="Meng A."/>
            <person name="Brown T."/>
            <person name="Cohen L."/>
        </authorList>
    </citation>
    <scope>NUCLEOTIDE SEQUENCE</scope>
    <source>
        <strain evidence="6">NIES-381</strain>
    </source>
</reference>
<dbReference type="EMBL" id="HBGA01104302">
    <property type="protein sequence ID" value="CAD9027601.1"/>
    <property type="molecule type" value="Transcribed_RNA"/>
</dbReference>
<proteinExistence type="predicted"/>
<feature type="transmembrane region" description="Helical" evidence="4">
    <location>
        <begin position="15"/>
        <end position="33"/>
    </location>
</feature>
<keyword evidence="2" id="KW-0249">Electron transport</keyword>
<dbReference type="InterPro" id="IPR036249">
    <property type="entry name" value="Thioredoxin-like_sf"/>
</dbReference>
<dbReference type="PROSITE" id="PS51352">
    <property type="entry name" value="THIOREDOXIN_2"/>
    <property type="match status" value="1"/>
</dbReference>
<dbReference type="GO" id="GO:0005737">
    <property type="term" value="C:cytoplasm"/>
    <property type="evidence" value="ECO:0007669"/>
    <property type="project" value="TreeGrafter"/>
</dbReference>
<dbReference type="PANTHER" id="PTHR45663">
    <property type="entry name" value="GEO12009P1"/>
    <property type="match status" value="1"/>
</dbReference>
<dbReference type="PANTHER" id="PTHR45663:SF11">
    <property type="entry name" value="GEO12009P1"/>
    <property type="match status" value="1"/>
</dbReference>
<gene>
    <name evidence="6" type="ORF">EGYM00392_LOCUS38734</name>
</gene>
<dbReference type="PRINTS" id="PR00421">
    <property type="entry name" value="THIOREDOXIN"/>
</dbReference>
<evidence type="ECO:0000256" key="1">
    <source>
        <dbReference type="ARBA" id="ARBA00022448"/>
    </source>
</evidence>
<evidence type="ECO:0000259" key="5">
    <source>
        <dbReference type="PROSITE" id="PS51352"/>
    </source>
</evidence>
<dbReference type="GO" id="GO:0015035">
    <property type="term" value="F:protein-disulfide reductase activity"/>
    <property type="evidence" value="ECO:0007669"/>
    <property type="project" value="TreeGrafter"/>
</dbReference>
<dbReference type="CDD" id="cd02947">
    <property type="entry name" value="TRX_family"/>
    <property type="match status" value="1"/>
</dbReference>
<evidence type="ECO:0000313" key="6">
    <source>
        <dbReference type="EMBL" id="CAD9027601.1"/>
    </source>
</evidence>
<keyword evidence="1" id="KW-0813">Transport</keyword>
<accession>A0A7S1IZ23</accession>
<dbReference type="InterPro" id="IPR013766">
    <property type="entry name" value="Thioredoxin_domain"/>
</dbReference>
<dbReference type="SUPFAM" id="SSF52833">
    <property type="entry name" value="Thioredoxin-like"/>
    <property type="match status" value="1"/>
</dbReference>
<organism evidence="6">
    <name type="scientific">Eutreptiella gymnastica</name>
    <dbReference type="NCBI Taxonomy" id="73025"/>
    <lineage>
        <taxon>Eukaryota</taxon>
        <taxon>Discoba</taxon>
        <taxon>Euglenozoa</taxon>
        <taxon>Euglenida</taxon>
        <taxon>Spirocuta</taxon>
        <taxon>Euglenophyceae</taxon>
        <taxon>Eutreptiales</taxon>
        <taxon>Eutreptiaceae</taxon>
        <taxon>Eutreptiella</taxon>
    </lineage>
</organism>